<sequence>MTKDDLSKSEYNPYYQTYIEKAGTLTLKDGLKRNGDLTVAFLKTIPEDKLEFRYEVNKWTVKEIVQHLIDTERVFMYRALCIARKDKTLFPGYDQDNYALTCDANRRSMRSLINEFKAVRLSSVMLFESFTTDMLTEIGIASNSNLSPRAVAFITIGHENHHCKIIKERYL</sequence>
<organism evidence="2 3">
    <name type="scientific">Psychroserpens algicola</name>
    <dbReference type="NCBI Taxonomy" id="1719034"/>
    <lineage>
        <taxon>Bacteria</taxon>
        <taxon>Pseudomonadati</taxon>
        <taxon>Bacteroidota</taxon>
        <taxon>Flavobacteriia</taxon>
        <taxon>Flavobacteriales</taxon>
        <taxon>Flavobacteriaceae</taxon>
        <taxon>Psychroserpens</taxon>
    </lineage>
</organism>
<evidence type="ECO:0000313" key="3">
    <source>
        <dbReference type="Proteomes" id="UP001203687"/>
    </source>
</evidence>
<accession>A0ABT0H8H5</accession>
<dbReference type="Pfam" id="PF12867">
    <property type="entry name" value="DinB_2"/>
    <property type="match status" value="1"/>
</dbReference>
<protein>
    <submittedName>
        <fullName evidence="2">DinB family protein</fullName>
    </submittedName>
</protein>
<evidence type="ECO:0000313" key="2">
    <source>
        <dbReference type="EMBL" id="MCK8480656.1"/>
    </source>
</evidence>
<dbReference type="Gene3D" id="1.20.120.450">
    <property type="entry name" value="dinb family like domain"/>
    <property type="match status" value="1"/>
</dbReference>
<proteinExistence type="predicted"/>
<dbReference type="Proteomes" id="UP001203687">
    <property type="component" value="Unassembled WGS sequence"/>
</dbReference>
<name>A0ABT0H8H5_9FLAO</name>
<gene>
    <name evidence="2" type="ORF">MUY34_08495</name>
</gene>
<keyword evidence="3" id="KW-1185">Reference proteome</keyword>
<dbReference type="RefSeq" id="WP_248412709.1">
    <property type="nucleotide sequence ID" value="NZ_JALPQF010000007.1"/>
</dbReference>
<feature type="domain" description="DinB-like" evidence="1">
    <location>
        <begin position="31"/>
        <end position="166"/>
    </location>
</feature>
<reference evidence="2" key="1">
    <citation type="submission" date="2022-04" db="EMBL/GenBank/DDBJ databases">
        <authorList>
            <person name="Ren T."/>
        </authorList>
    </citation>
    <scope>NUCLEOTIDE SEQUENCE</scope>
    <source>
        <strain evidence="2">F63249</strain>
    </source>
</reference>
<evidence type="ECO:0000259" key="1">
    <source>
        <dbReference type="Pfam" id="PF12867"/>
    </source>
</evidence>
<dbReference type="InterPro" id="IPR024775">
    <property type="entry name" value="DinB-like"/>
</dbReference>
<dbReference type="SUPFAM" id="SSF109854">
    <property type="entry name" value="DinB/YfiT-like putative metalloenzymes"/>
    <property type="match status" value="1"/>
</dbReference>
<dbReference type="InterPro" id="IPR034660">
    <property type="entry name" value="DinB/YfiT-like"/>
</dbReference>
<dbReference type="EMBL" id="JALPQF010000007">
    <property type="protein sequence ID" value="MCK8480656.1"/>
    <property type="molecule type" value="Genomic_DNA"/>
</dbReference>
<comment type="caution">
    <text evidence="2">The sequence shown here is derived from an EMBL/GenBank/DDBJ whole genome shotgun (WGS) entry which is preliminary data.</text>
</comment>